<proteinExistence type="predicted"/>
<dbReference type="AlphaFoldDB" id="A0AAD3T3R4"/>
<dbReference type="Proteomes" id="UP001279734">
    <property type="component" value="Unassembled WGS sequence"/>
</dbReference>
<gene>
    <name evidence="1" type="ORF">Nepgr_023414</name>
</gene>
<reference evidence="1" key="1">
    <citation type="submission" date="2023-05" db="EMBL/GenBank/DDBJ databases">
        <title>Nepenthes gracilis genome sequencing.</title>
        <authorList>
            <person name="Fukushima K."/>
        </authorList>
    </citation>
    <scope>NUCLEOTIDE SEQUENCE</scope>
    <source>
        <strain evidence="1">SING2019-196</strain>
    </source>
</reference>
<evidence type="ECO:0000313" key="1">
    <source>
        <dbReference type="EMBL" id="GMH21572.1"/>
    </source>
</evidence>
<dbReference type="EMBL" id="BSYO01000023">
    <property type="protein sequence ID" value="GMH21572.1"/>
    <property type="molecule type" value="Genomic_DNA"/>
</dbReference>
<evidence type="ECO:0000313" key="2">
    <source>
        <dbReference type="Proteomes" id="UP001279734"/>
    </source>
</evidence>
<keyword evidence="2" id="KW-1185">Reference proteome</keyword>
<accession>A0AAD3T3R4</accession>
<protein>
    <submittedName>
        <fullName evidence="1">Uncharacterized protein</fullName>
    </submittedName>
</protein>
<sequence length="69" mass="8151">MHGLQWNATPWGSLAAKRRGLKKRNGKVKPNPSDLGFHEIFTFLEVVWSRLSCWRDIFCCLCWWEIILC</sequence>
<name>A0AAD3T3R4_NEPGR</name>
<organism evidence="1 2">
    <name type="scientific">Nepenthes gracilis</name>
    <name type="common">Slender pitcher plant</name>
    <dbReference type="NCBI Taxonomy" id="150966"/>
    <lineage>
        <taxon>Eukaryota</taxon>
        <taxon>Viridiplantae</taxon>
        <taxon>Streptophyta</taxon>
        <taxon>Embryophyta</taxon>
        <taxon>Tracheophyta</taxon>
        <taxon>Spermatophyta</taxon>
        <taxon>Magnoliopsida</taxon>
        <taxon>eudicotyledons</taxon>
        <taxon>Gunneridae</taxon>
        <taxon>Pentapetalae</taxon>
        <taxon>Caryophyllales</taxon>
        <taxon>Nepenthaceae</taxon>
        <taxon>Nepenthes</taxon>
    </lineage>
</organism>
<comment type="caution">
    <text evidence="1">The sequence shown here is derived from an EMBL/GenBank/DDBJ whole genome shotgun (WGS) entry which is preliminary data.</text>
</comment>